<keyword evidence="3" id="KW-1185">Reference proteome</keyword>
<dbReference type="Proteomes" id="UP001595751">
    <property type="component" value="Unassembled WGS sequence"/>
</dbReference>
<comment type="caution">
    <text evidence="2">The sequence shown here is derived from an EMBL/GenBank/DDBJ whole genome shotgun (WGS) entry which is preliminary data.</text>
</comment>
<evidence type="ECO:0008006" key="4">
    <source>
        <dbReference type="Google" id="ProtNLM"/>
    </source>
</evidence>
<name>A0ABV7ZRM6_9CORY</name>
<keyword evidence="1" id="KW-1133">Transmembrane helix</keyword>
<organism evidence="2 3">
    <name type="scientific">Corynebacterium hansenii</name>
    <dbReference type="NCBI Taxonomy" id="394964"/>
    <lineage>
        <taxon>Bacteria</taxon>
        <taxon>Bacillati</taxon>
        <taxon>Actinomycetota</taxon>
        <taxon>Actinomycetes</taxon>
        <taxon>Mycobacteriales</taxon>
        <taxon>Corynebacteriaceae</taxon>
        <taxon>Corynebacterium</taxon>
    </lineage>
</organism>
<accession>A0ABV7ZRM6</accession>
<sequence>MDRKILAFIALALTMLYGVGFAVIDGTGTYAVVGGIIVALAWVAVGVFGRGDDGRP</sequence>
<evidence type="ECO:0000313" key="3">
    <source>
        <dbReference type="Proteomes" id="UP001595751"/>
    </source>
</evidence>
<keyword evidence="1" id="KW-0812">Transmembrane</keyword>
<gene>
    <name evidence="2" type="ORF">ACFORJ_11620</name>
</gene>
<proteinExistence type="predicted"/>
<dbReference type="EMBL" id="JBHRZN010000004">
    <property type="protein sequence ID" value="MFC3850805.1"/>
    <property type="molecule type" value="Genomic_DNA"/>
</dbReference>
<feature type="transmembrane region" description="Helical" evidence="1">
    <location>
        <begin position="30"/>
        <end position="49"/>
    </location>
</feature>
<evidence type="ECO:0000313" key="2">
    <source>
        <dbReference type="EMBL" id="MFC3850805.1"/>
    </source>
</evidence>
<reference evidence="3" key="1">
    <citation type="journal article" date="2019" name="Int. J. Syst. Evol. Microbiol.">
        <title>The Global Catalogue of Microorganisms (GCM) 10K type strain sequencing project: providing services to taxonomists for standard genome sequencing and annotation.</title>
        <authorList>
            <consortium name="The Broad Institute Genomics Platform"/>
            <consortium name="The Broad Institute Genome Sequencing Center for Infectious Disease"/>
            <person name="Wu L."/>
            <person name="Ma J."/>
        </authorList>
    </citation>
    <scope>NUCLEOTIDE SEQUENCE [LARGE SCALE GENOMIC DNA]</scope>
    <source>
        <strain evidence="3">CCUG 53252</strain>
    </source>
</reference>
<dbReference type="RefSeq" id="WP_193388852.1">
    <property type="nucleotide sequence ID" value="NZ_CP047211.1"/>
</dbReference>
<keyword evidence="1" id="KW-0472">Membrane</keyword>
<protein>
    <recommendedName>
        <fullName evidence="4">Secreted protein</fullName>
    </recommendedName>
</protein>
<evidence type="ECO:0000256" key="1">
    <source>
        <dbReference type="SAM" id="Phobius"/>
    </source>
</evidence>